<name>R9WUW0_9AGAR</name>
<dbReference type="AlphaFoldDB" id="R9WUW0"/>
<protein>
    <submittedName>
        <fullName evidence="1">Metallothionein 2</fullName>
    </submittedName>
</protein>
<reference evidence="1" key="1">
    <citation type="journal article" date="2015" name="Fungal Biol.">
        <title>Characterization of three distinct metallothionein genes of the Ag-hyperaccumulating ectomycorrhizal fungus Amanita strobiliformis.</title>
        <authorList>
            <person name="Hlozkova K."/>
            <person name="Matenova M."/>
            <person name="Zackova P."/>
            <person name="Strnad H."/>
            <person name="Hrselova H."/>
            <person name="Hroudova M."/>
            <person name="Kotrba P."/>
        </authorList>
    </citation>
    <scope>NUCLEOTIDE SEQUENCE</scope>
</reference>
<evidence type="ECO:0000313" key="1">
    <source>
        <dbReference type="EMBL" id="AGO04615.1"/>
    </source>
</evidence>
<organism evidence="1">
    <name type="scientific">Amanita strobiliformis</name>
    <dbReference type="NCBI Taxonomy" id="67730"/>
    <lineage>
        <taxon>Eukaryota</taxon>
        <taxon>Fungi</taxon>
        <taxon>Dikarya</taxon>
        <taxon>Basidiomycota</taxon>
        <taxon>Agaricomycotina</taxon>
        <taxon>Agaricomycetes</taxon>
        <taxon>Agaricomycetidae</taxon>
        <taxon>Agaricales</taxon>
        <taxon>Pluteineae</taxon>
        <taxon>Amanitaceae</taxon>
        <taxon>Amanita</taxon>
    </lineage>
</organism>
<gene>
    <name evidence="1" type="primary">MT2</name>
</gene>
<accession>R9WUW0</accession>
<dbReference type="EMBL" id="KC848878">
    <property type="protein sequence ID" value="AGO04615.1"/>
    <property type="molecule type" value="Genomic_DNA"/>
</dbReference>
<sequence>MQSESQSLVSFANCGSNSCNCGASCACKPGDCKC</sequence>
<proteinExistence type="predicted"/>